<dbReference type="GO" id="GO:0003700">
    <property type="term" value="F:DNA-binding transcription factor activity"/>
    <property type="evidence" value="ECO:0007669"/>
    <property type="project" value="InterPro"/>
</dbReference>
<dbReference type="eggNOG" id="COG1846">
    <property type="taxonomic scope" value="Bacteria"/>
</dbReference>
<gene>
    <name evidence="3" type="ordered locus">MSMEG_6824</name>
</gene>
<dbReference type="STRING" id="246196.MSMEG_6824"/>
<dbReference type="PANTHER" id="PTHR33164">
    <property type="entry name" value="TRANSCRIPTIONAL REGULATOR, MARR FAMILY"/>
    <property type="match status" value="1"/>
</dbReference>
<name>A0R790_MYCS2</name>
<dbReference type="PaxDb" id="246196-MSMEI_6643"/>
<evidence type="ECO:0000313" key="3">
    <source>
        <dbReference type="EMBL" id="ABK75393.1"/>
    </source>
</evidence>
<dbReference type="Pfam" id="PF12802">
    <property type="entry name" value="MarR_2"/>
    <property type="match status" value="1"/>
</dbReference>
<dbReference type="InterPro" id="IPR011991">
    <property type="entry name" value="ArsR-like_HTH"/>
</dbReference>
<evidence type="ECO:0000259" key="2">
    <source>
        <dbReference type="PROSITE" id="PS50995"/>
    </source>
</evidence>
<evidence type="ECO:0000313" key="4">
    <source>
        <dbReference type="Proteomes" id="UP000000757"/>
    </source>
</evidence>
<dbReference type="SUPFAM" id="SSF46785">
    <property type="entry name" value="Winged helix' DNA-binding domain"/>
    <property type="match status" value="1"/>
</dbReference>
<dbReference type="InterPro" id="IPR036390">
    <property type="entry name" value="WH_DNA-bd_sf"/>
</dbReference>
<dbReference type="EMBL" id="CP000480">
    <property type="protein sequence ID" value="ABK75393.1"/>
    <property type="molecule type" value="Genomic_DNA"/>
</dbReference>
<dbReference type="KEGG" id="msm:MSMEG_6824"/>
<evidence type="ECO:0000256" key="1">
    <source>
        <dbReference type="SAM" id="MobiDB-lite"/>
    </source>
</evidence>
<feature type="compositionally biased region" description="Basic and acidic residues" evidence="1">
    <location>
        <begin position="11"/>
        <end position="35"/>
    </location>
</feature>
<dbReference type="GO" id="GO:0006950">
    <property type="term" value="P:response to stress"/>
    <property type="evidence" value="ECO:0007669"/>
    <property type="project" value="TreeGrafter"/>
</dbReference>
<feature type="domain" description="HTH marR-type" evidence="2">
    <location>
        <begin position="88"/>
        <end position="224"/>
    </location>
</feature>
<reference evidence="3 4" key="1">
    <citation type="submission" date="2006-10" db="EMBL/GenBank/DDBJ databases">
        <authorList>
            <person name="Fleischmann R.D."/>
            <person name="Dodson R.J."/>
            <person name="Haft D.H."/>
            <person name="Merkel J.S."/>
            <person name="Nelson W.C."/>
            <person name="Fraser C.M."/>
        </authorList>
    </citation>
    <scope>NUCLEOTIDE SEQUENCE [LARGE SCALE GENOMIC DNA]</scope>
    <source>
        <strain evidence="4">ATCC 700084 / mc(2)155</strain>
    </source>
</reference>
<dbReference type="PANTHER" id="PTHR33164:SF99">
    <property type="entry name" value="MARR FAMILY REGULATORY PROTEIN"/>
    <property type="match status" value="1"/>
</dbReference>
<protein>
    <submittedName>
        <fullName evidence="3">MarR-family protein regulatory protein</fullName>
    </submittedName>
</protein>
<proteinExistence type="predicted"/>
<feature type="region of interest" description="Disordered" evidence="1">
    <location>
        <begin position="1"/>
        <end position="40"/>
    </location>
</feature>
<dbReference type="CDD" id="cd00090">
    <property type="entry name" value="HTH_ARSR"/>
    <property type="match status" value="1"/>
</dbReference>
<dbReference type="PROSITE" id="PS50995">
    <property type="entry name" value="HTH_MARR_2"/>
    <property type="match status" value="1"/>
</dbReference>
<dbReference type="Gene3D" id="1.10.10.10">
    <property type="entry name" value="Winged helix-like DNA-binding domain superfamily/Winged helix DNA-binding domain"/>
    <property type="match status" value="1"/>
</dbReference>
<dbReference type="InterPro" id="IPR039422">
    <property type="entry name" value="MarR/SlyA-like"/>
</dbReference>
<accession>A0R790</accession>
<sequence>MGGTAVLLAEDCAHPGTEQHPDRGDPDEHRGDPHGQRWSAGPAVAWHRHGRHDTTTRCPPCQTVILTTVTPAKKRDISPKRGWLSPKQQRAWIAFMRVQLRMSYEMNRQLQADSGLSLSDYDVLVALSDVGDKGMRVSDLAAQIGWERSRLSHQLRRMEERGLTERCPSREDGRTSIVVLTAVGWRAIQEAAPGHVDLVRSLFFDPLPENLLAPFTAALEHIHVNLNHNSSLPPEPR</sequence>
<organism evidence="3 4">
    <name type="scientific">Mycolicibacterium smegmatis (strain ATCC 700084 / mc(2)155)</name>
    <name type="common">Mycobacterium smegmatis</name>
    <dbReference type="NCBI Taxonomy" id="246196"/>
    <lineage>
        <taxon>Bacteria</taxon>
        <taxon>Bacillati</taxon>
        <taxon>Actinomycetota</taxon>
        <taxon>Actinomycetes</taxon>
        <taxon>Mycobacteriales</taxon>
        <taxon>Mycobacteriaceae</taxon>
        <taxon>Mycolicibacterium</taxon>
    </lineage>
</organism>
<dbReference type="AlphaFoldDB" id="A0R790"/>
<dbReference type="InterPro" id="IPR000835">
    <property type="entry name" value="HTH_MarR-typ"/>
</dbReference>
<dbReference type="PATRIC" id="fig|246196.19.peg.6645"/>
<dbReference type="OrthoDB" id="8635520at2"/>
<dbReference type="SMART" id="SM00347">
    <property type="entry name" value="HTH_MARR"/>
    <property type="match status" value="1"/>
</dbReference>
<dbReference type="InterPro" id="IPR036388">
    <property type="entry name" value="WH-like_DNA-bd_sf"/>
</dbReference>
<keyword evidence="4" id="KW-1185">Reference proteome</keyword>
<dbReference type="Proteomes" id="UP000000757">
    <property type="component" value="Chromosome"/>
</dbReference>